<feature type="domain" description="Pyrroline-5-carboxylate reductase catalytic N-terminal" evidence="10">
    <location>
        <begin position="9"/>
        <end position="103"/>
    </location>
</feature>
<dbReference type="HAMAP" id="MF_01925">
    <property type="entry name" value="P5C_reductase"/>
    <property type="match status" value="1"/>
</dbReference>
<keyword evidence="4 6" id="KW-0560">Oxidoreductase</keyword>
<dbReference type="RefSeq" id="WP_256324796.1">
    <property type="nucleotide sequence ID" value="NZ_FMYW01000010.1"/>
</dbReference>
<dbReference type="Gene3D" id="1.10.3730.10">
    <property type="entry name" value="ProC C-terminal domain-like"/>
    <property type="match status" value="1"/>
</dbReference>
<evidence type="ECO:0000256" key="3">
    <source>
        <dbReference type="ARBA" id="ARBA00022857"/>
    </source>
</evidence>
<dbReference type="Pfam" id="PF14748">
    <property type="entry name" value="P5CR_dimer"/>
    <property type="match status" value="1"/>
</dbReference>
<evidence type="ECO:0000256" key="2">
    <source>
        <dbReference type="ARBA" id="ARBA00022650"/>
    </source>
</evidence>
<dbReference type="InterPro" id="IPR000304">
    <property type="entry name" value="Pyrroline-COOH_reductase"/>
</dbReference>
<dbReference type="InterPro" id="IPR053790">
    <property type="entry name" value="P5CR-like_CS"/>
</dbReference>
<comment type="similarity">
    <text evidence="1 6 9">Belongs to the pyrroline-5-carboxylate reductase family.</text>
</comment>
<evidence type="ECO:0000313" key="13">
    <source>
        <dbReference type="Proteomes" id="UP000198943"/>
    </source>
</evidence>
<comment type="catalytic activity">
    <reaction evidence="6">
        <text>L-proline + NAD(+) = (S)-1-pyrroline-5-carboxylate + NADH + 2 H(+)</text>
        <dbReference type="Rhea" id="RHEA:14105"/>
        <dbReference type="ChEBI" id="CHEBI:15378"/>
        <dbReference type="ChEBI" id="CHEBI:17388"/>
        <dbReference type="ChEBI" id="CHEBI:57540"/>
        <dbReference type="ChEBI" id="CHEBI:57945"/>
        <dbReference type="ChEBI" id="CHEBI:60039"/>
        <dbReference type="EC" id="1.5.1.2"/>
    </reaction>
</comment>
<dbReference type="InterPro" id="IPR036291">
    <property type="entry name" value="NAD(P)-bd_dom_sf"/>
</dbReference>
<dbReference type="Pfam" id="PF03807">
    <property type="entry name" value="F420_oxidored"/>
    <property type="match status" value="1"/>
</dbReference>
<dbReference type="PROSITE" id="PS00521">
    <property type="entry name" value="P5CR"/>
    <property type="match status" value="1"/>
</dbReference>
<dbReference type="GO" id="GO:0055129">
    <property type="term" value="P:L-proline biosynthetic process"/>
    <property type="evidence" value="ECO:0007669"/>
    <property type="project" value="UniProtKB-UniRule"/>
</dbReference>
<name>A0A1G6MM57_9FIRM</name>
<evidence type="ECO:0000259" key="11">
    <source>
        <dbReference type="Pfam" id="PF14748"/>
    </source>
</evidence>
<comment type="function">
    <text evidence="5 6">Catalyzes the reduction of 1-pyrroline-5-carboxylate (PCA) to L-proline.</text>
</comment>
<dbReference type="InterPro" id="IPR008927">
    <property type="entry name" value="6-PGluconate_DH-like_C_sf"/>
</dbReference>
<proteinExistence type="inferred from homology"/>
<dbReference type="InterPro" id="IPR028939">
    <property type="entry name" value="P5C_Rdtase_cat_N"/>
</dbReference>
<dbReference type="InterPro" id="IPR029036">
    <property type="entry name" value="P5CR_dimer"/>
</dbReference>
<gene>
    <name evidence="6" type="primary">proC</name>
    <name evidence="12" type="ORF">SAMN04487864_11034</name>
</gene>
<dbReference type="SUPFAM" id="SSF48179">
    <property type="entry name" value="6-phosphogluconate dehydrogenase C-terminal domain-like"/>
    <property type="match status" value="1"/>
</dbReference>
<dbReference type="NCBIfam" id="TIGR00112">
    <property type="entry name" value="proC"/>
    <property type="match status" value="1"/>
</dbReference>
<feature type="binding site" evidence="8">
    <location>
        <begin position="13"/>
        <end position="18"/>
    </location>
    <ligand>
        <name>NADP(+)</name>
        <dbReference type="ChEBI" id="CHEBI:58349"/>
    </ligand>
</feature>
<dbReference type="SUPFAM" id="SSF51735">
    <property type="entry name" value="NAD(P)-binding Rossmann-fold domains"/>
    <property type="match status" value="1"/>
</dbReference>
<accession>A0A1G6MM57</accession>
<evidence type="ECO:0000256" key="8">
    <source>
        <dbReference type="PIRSR" id="PIRSR000193-1"/>
    </source>
</evidence>
<dbReference type="AlphaFoldDB" id="A0A1G6MM57"/>
<keyword evidence="3 6" id="KW-0521">NADP</keyword>
<dbReference type="PANTHER" id="PTHR11645:SF0">
    <property type="entry name" value="PYRROLINE-5-CARBOXYLATE REDUCTASE 3"/>
    <property type="match status" value="1"/>
</dbReference>
<comment type="catalytic activity">
    <reaction evidence="6 9">
        <text>L-proline + NADP(+) = (S)-1-pyrroline-5-carboxylate + NADPH + 2 H(+)</text>
        <dbReference type="Rhea" id="RHEA:14109"/>
        <dbReference type="ChEBI" id="CHEBI:15378"/>
        <dbReference type="ChEBI" id="CHEBI:17388"/>
        <dbReference type="ChEBI" id="CHEBI:57783"/>
        <dbReference type="ChEBI" id="CHEBI:58349"/>
        <dbReference type="ChEBI" id="CHEBI:60039"/>
        <dbReference type="EC" id="1.5.1.2"/>
    </reaction>
</comment>
<evidence type="ECO:0000256" key="1">
    <source>
        <dbReference type="ARBA" id="ARBA00005525"/>
    </source>
</evidence>
<feature type="binding site" evidence="8">
    <location>
        <begin position="75"/>
        <end position="78"/>
    </location>
    <ligand>
        <name>NADP(+)</name>
        <dbReference type="ChEBI" id="CHEBI:58349"/>
    </ligand>
</feature>
<evidence type="ECO:0000256" key="5">
    <source>
        <dbReference type="ARBA" id="ARBA00058118"/>
    </source>
</evidence>
<evidence type="ECO:0000256" key="7">
    <source>
        <dbReference type="NCBIfam" id="TIGR00112"/>
    </source>
</evidence>
<keyword evidence="6 9" id="KW-0028">Amino-acid biosynthesis</keyword>
<keyword evidence="13" id="KW-1185">Reference proteome</keyword>
<feature type="domain" description="Pyrroline-5-carboxylate reductase dimerisation" evidence="11">
    <location>
        <begin position="167"/>
        <end position="271"/>
    </location>
</feature>
<dbReference type="UniPathway" id="UPA00098">
    <property type="reaction ID" value="UER00361"/>
</dbReference>
<dbReference type="EC" id="1.5.1.2" evidence="6 7"/>
<dbReference type="PANTHER" id="PTHR11645">
    <property type="entry name" value="PYRROLINE-5-CARBOXYLATE REDUCTASE"/>
    <property type="match status" value="1"/>
</dbReference>
<organism evidence="12 13">
    <name type="scientific">Succiniclasticum ruminis</name>
    <dbReference type="NCBI Taxonomy" id="40841"/>
    <lineage>
        <taxon>Bacteria</taxon>
        <taxon>Bacillati</taxon>
        <taxon>Bacillota</taxon>
        <taxon>Negativicutes</taxon>
        <taxon>Acidaminococcales</taxon>
        <taxon>Acidaminococcaceae</taxon>
        <taxon>Succiniclasticum</taxon>
    </lineage>
</organism>
<comment type="subcellular location">
    <subcellularLocation>
        <location evidence="6">Cytoplasm</location>
    </subcellularLocation>
</comment>
<evidence type="ECO:0000313" key="12">
    <source>
        <dbReference type="EMBL" id="SDC56570.1"/>
    </source>
</evidence>
<keyword evidence="6" id="KW-0963">Cytoplasm</keyword>
<dbReference type="GO" id="GO:0004735">
    <property type="term" value="F:pyrroline-5-carboxylate reductase activity"/>
    <property type="evidence" value="ECO:0007669"/>
    <property type="project" value="UniProtKB-UniRule"/>
</dbReference>
<dbReference type="GO" id="GO:0005737">
    <property type="term" value="C:cytoplasm"/>
    <property type="evidence" value="ECO:0007669"/>
    <property type="project" value="UniProtKB-SubCell"/>
</dbReference>
<evidence type="ECO:0000256" key="6">
    <source>
        <dbReference type="HAMAP-Rule" id="MF_01925"/>
    </source>
</evidence>
<feature type="binding site" evidence="8">
    <location>
        <position position="62"/>
    </location>
    <ligand>
        <name>NADPH</name>
        <dbReference type="ChEBI" id="CHEBI:57783"/>
    </ligand>
</feature>
<protein>
    <recommendedName>
        <fullName evidence="6 7">Pyrroline-5-carboxylate reductase</fullName>
        <shortName evidence="6">P5C reductase</shortName>
        <shortName evidence="6">P5CR</shortName>
        <ecNumber evidence="6 7">1.5.1.2</ecNumber>
    </recommendedName>
    <alternativeName>
        <fullName evidence="6">PCA reductase</fullName>
    </alternativeName>
</protein>
<dbReference type="PIRSF" id="PIRSF000193">
    <property type="entry name" value="Pyrrol-5-carb_rd"/>
    <property type="match status" value="1"/>
</dbReference>
<dbReference type="EMBL" id="FMYW01000010">
    <property type="protein sequence ID" value="SDC56570.1"/>
    <property type="molecule type" value="Genomic_DNA"/>
</dbReference>
<evidence type="ECO:0000256" key="9">
    <source>
        <dbReference type="RuleBase" id="RU003903"/>
    </source>
</evidence>
<dbReference type="Proteomes" id="UP000198943">
    <property type="component" value="Unassembled WGS sequence"/>
</dbReference>
<dbReference type="Gene3D" id="3.40.50.720">
    <property type="entry name" value="NAD(P)-binding Rossmann-like Domain"/>
    <property type="match status" value="1"/>
</dbReference>
<comment type="pathway">
    <text evidence="6 9">Amino-acid biosynthesis; L-proline biosynthesis; L-proline from L-glutamate 5-semialdehyde: step 1/1.</text>
</comment>
<evidence type="ECO:0000256" key="4">
    <source>
        <dbReference type="ARBA" id="ARBA00023002"/>
    </source>
</evidence>
<evidence type="ECO:0000259" key="10">
    <source>
        <dbReference type="Pfam" id="PF03807"/>
    </source>
</evidence>
<dbReference type="FunFam" id="1.10.3730.10:FF:000001">
    <property type="entry name" value="Pyrroline-5-carboxylate reductase"/>
    <property type="match status" value="1"/>
</dbReference>
<sequence>MAEKLNLHKLAFIGGGAMGEAIIKGITGAGLMDPAAIFVGAHRQERADYLHETYGVTGLVDNCEAVKDADMVVLAIKPQMVDSVLRGALVSAVPAKAVILSIMGSVTIEKIAGIFNGHPVIRTMPNTPLAVGAGMTAIAPGTGVSEEAVKTAEQIFGCCGETLRIQEKDIEAVTAVSGCGPGYVYVMIDALADAGVMAGLPRAAAIKLAAQTFAGSGKMVLETGKHPAVLRDMVTSPGGTTIAGIKALENGAVRGALYNAVQAVLDRSEELKGNK</sequence>
<reference evidence="13" key="1">
    <citation type="submission" date="2016-10" db="EMBL/GenBank/DDBJ databases">
        <authorList>
            <person name="Varghese N."/>
            <person name="Submissions S."/>
        </authorList>
    </citation>
    <scope>NUCLEOTIDE SEQUENCE [LARGE SCALE GENOMIC DNA]</scope>
    <source>
        <strain evidence="13">DSM 11005</strain>
    </source>
</reference>
<keyword evidence="2 6" id="KW-0641">Proline biosynthesis</keyword>